<evidence type="ECO:0000256" key="2">
    <source>
        <dbReference type="ARBA" id="ARBA00022485"/>
    </source>
</evidence>
<dbReference type="Proteomes" id="UP000176850">
    <property type="component" value="Unassembled WGS sequence"/>
</dbReference>
<dbReference type="Gene3D" id="3.40.50.12160">
    <property type="entry name" value="Methylthiotransferase, N-terminal domain"/>
    <property type="match status" value="1"/>
</dbReference>
<dbReference type="InterPro" id="IPR006638">
    <property type="entry name" value="Elp3/MiaA/NifB-like_rSAM"/>
</dbReference>
<evidence type="ECO:0000256" key="3">
    <source>
        <dbReference type="ARBA" id="ARBA00022691"/>
    </source>
</evidence>
<dbReference type="InterPro" id="IPR007197">
    <property type="entry name" value="rSAM"/>
</dbReference>
<keyword evidence="2" id="KW-0004">4Fe-4S</keyword>
<feature type="domain" description="Radical SAM core" evidence="8">
    <location>
        <begin position="122"/>
        <end position="415"/>
    </location>
</feature>
<dbReference type="Pfam" id="PF00919">
    <property type="entry name" value="UPF0004"/>
    <property type="match status" value="1"/>
</dbReference>
<evidence type="ECO:0000313" key="9">
    <source>
        <dbReference type="EMBL" id="OGK17727.1"/>
    </source>
</evidence>
<dbReference type="PROSITE" id="PS51918">
    <property type="entry name" value="RADICAL_SAM"/>
    <property type="match status" value="1"/>
</dbReference>
<protein>
    <submittedName>
        <fullName evidence="9">Uncharacterized protein</fullName>
    </submittedName>
</protein>
<dbReference type="PANTHER" id="PTHR43020">
    <property type="entry name" value="CDK5 REGULATORY SUBUNIT-ASSOCIATED PROTEIN 1"/>
    <property type="match status" value="1"/>
</dbReference>
<evidence type="ECO:0000256" key="1">
    <source>
        <dbReference type="ARBA" id="ARBA00001966"/>
    </source>
</evidence>
<keyword evidence="4" id="KW-0479">Metal-binding</keyword>
<feature type="domain" description="MTTase N-terminal" evidence="7">
    <location>
        <begin position="1"/>
        <end position="126"/>
    </location>
</feature>
<keyword evidence="3" id="KW-0949">S-adenosyl-L-methionine</keyword>
<evidence type="ECO:0000259" key="8">
    <source>
        <dbReference type="PROSITE" id="PS51918"/>
    </source>
</evidence>
<comment type="caution">
    <text evidence="9">The sequence shown here is derived from an EMBL/GenBank/DDBJ whole genome shotgun (WGS) entry which is preliminary data.</text>
</comment>
<dbReference type="PANTHER" id="PTHR43020:SF2">
    <property type="entry name" value="MITOCHONDRIAL TRNA METHYLTHIOTRANSFERASE CDK5RAP1"/>
    <property type="match status" value="1"/>
</dbReference>
<dbReference type="GO" id="GO:0051539">
    <property type="term" value="F:4 iron, 4 sulfur cluster binding"/>
    <property type="evidence" value="ECO:0007669"/>
    <property type="project" value="UniProtKB-KW"/>
</dbReference>
<dbReference type="GO" id="GO:0046872">
    <property type="term" value="F:metal ion binding"/>
    <property type="evidence" value="ECO:0007669"/>
    <property type="project" value="UniProtKB-KW"/>
</dbReference>
<dbReference type="InterPro" id="IPR013848">
    <property type="entry name" value="Methylthiotransferase_N"/>
</dbReference>
<dbReference type="InterPro" id="IPR038135">
    <property type="entry name" value="Methylthiotransferase_N_sf"/>
</dbReference>
<dbReference type="SMART" id="SM00729">
    <property type="entry name" value="Elp3"/>
    <property type="match status" value="1"/>
</dbReference>
<dbReference type="InterPro" id="IPR058240">
    <property type="entry name" value="rSAM_sf"/>
</dbReference>
<dbReference type="PROSITE" id="PS01278">
    <property type="entry name" value="MTTASE_RADICAL"/>
    <property type="match status" value="1"/>
</dbReference>
<organism evidence="9 10">
    <name type="scientific">Candidatus Roizmanbacteria bacterium RIFCSPHIGHO2_01_FULL_39_24</name>
    <dbReference type="NCBI Taxonomy" id="1802032"/>
    <lineage>
        <taxon>Bacteria</taxon>
        <taxon>Candidatus Roizmaniibacteriota</taxon>
    </lineage>
</organism>
<dbReference type="FunFam" id="3.40.50.12160:FF:000003">
    <property type="entry name" value="CDK5 regulatory subunit-associated protein 1"/>
    <property type="match status" value="1"/>
</dbReference>
<reference evidence="9 10" key="1">
    <citation type="journal article" date="2016" name="Nat. Commun.">
        <title>Thousands of microbial genomes shed light on interconnected biogeochemical processes in an aquifer system.</title>
        <authorList>
            <person name="Anantharaman K."/>
            <person name="Brown C.T."/>
            <person name="Hug L.A."/>
            <person name="Sharon I."/>
            <person name="Castelle C.J."/>
            <person name="Probst A.J."/>
            <person name="Thomas B.C."/>
            <person name="Singh A."/>
            <person name="Wilkins M.J."/>
            <person name="Karaoz U."/>
            <person name="Brodie E.L."/>
            <person name="Williams K.H."/>
            <person name="Hubbard S.S."/>
            <person name="Banfield J.F."/>
        </authorList>
    </citation>
    <scope>NUCLEOTIDE SEQUENCE [LARGE SCALE GENOMIC DNA]</scope>
</reference>
<dbReference type="Gene3D" id="3.80.30.20">
    <property type="entry name" value="tm_1862 like domain"/>
    <property type="match status" value="2"/>
</dbReference>
<dbReference type="GO" id="GO:0005829">
    <property type="term" value="C:cytosol"/>
    <property type="evidence" value="ECO:0007669"/>
    <property type="project" value="TreeGrafter"/>
</dbReference>
<evidence type="ECO:0000256" key="5">
    <source>
        <dbReference type="ARBA" id="ARBA00023004"/>
    </source>
</evidence>
<comment type="cofactor">
    <cofactor evidence="1">
        <name>[4Fe-4S] cluster</name>
        <dbReference type="ChEBI" id="CHEBI:49883"/>
    </cofactor>
</comment>
<dbReference type="InterPro" id="IPR020612">
    <property type="entry name" value="Methylthiotransferase_CS"/>
</dbReference>
<dbReference type="GO" id="GO:0035597">
    <property type="term" value="F:tRNA-2-methylthio-N(6)-dimethylallyladenosine(37) synthase activity"/>
    <property type="evidence" value="ECO:0007669"/>
    <property type="project" value="TreeGrafter"/>
</dbReference>
<proteinExistence type="predicted"/>
<evidence type="ECO:0000259" key="7">
    <source>
        <dbReference type="PROSITE" id="PS51449"/>
    </source>
</evidence>
<dbReference type="AlphaFoldDB" id="A0A1F7GFP6"/>
<dbReference type="InterPro" id="IPR023404">
    <property type="entry name" value="rSAM_horseshoe"/>
</dbReference>
<accession>A0A1F7GFP6</accession>
<sequence length="427" mass="48656">MKYFIKTFGCQQNAADSERVAQACEARGMTPTSEMKKADYIVINTCMVRESAENRVYGLLDNLGKIKNENGKMKKIVVTGCMVGVAFRDKTGKYLARLKKIMPAVDEFMPIEEVGFDHPPIRSNEKSAWVPISNGCNNFCTFCIVPFTRGREISRPYEAIIQECQDLRNKGYENIMLLGQNVNSYGADLILGEKNVQVMRDIPGKSYFKNSHPEFISGSHKIPKQVRDDKGVMVNGKLIKPVYVKHLGKLRIPTLFPHLLEEVAQMGFTVVDFISSNPWDFSDELIDVIAKNKNITRTLHFALQSGDDEVLRRMNRWYTAQEYLKLLEKIRVKVPEIRFTTDIIVGFCGETDEQFKNTVKLAKKAQFEKAYIGIYSQRPMTAATKVMEDDIPYTVKKARWIALDAIINKPNVGKKSYRTLFKTNPVS</sequence>
<evidence type="ECO:0000256" key="6">
    <source>
        <dbReference type="ARBA" id="ARBA00023014"/>
    </source>
</evidence>
<dbReference type="SFLD" id="SFLDS00029">
    <property type="entry name" value="Radical_SAM"/>
    <property type="match status" value="1"/>
</dbReference>
<dbReference type="PROSITE" id="PS51449">
    <property type="entry name" value="MTTASE_N"/>
    <property type="match status" value="1"/>
</dbReference>
<keyword evidence="5" id="KW-0408">Iron</keyword>
<evidence type="ECO:0000256" key="4">
    <source>
        <dbReference type="ARBA" id="ARBA00022723"/>
    </source>
</evidence>
<name>A0A1F7GFP6_9BACT</name>
<keyword evidence="6" id="KW-0411">Iron-sulfur</keyword>
<evidence type="ECO:0000313" key="10">
    <source>
        <dbReference type="Proteomes" id="UP000176850"/>
    </source>
</evidence>
<dbReference type="Pfam" id="PF04055">
    <property type="entry name" value="Radical_SAM"/>
    <property type="match status" value="2"/>
</dbReference>
<dbReference type="SUPFAM" id="SSF102114">
    <property type="entry name" value="Radical SAM enzymes"/>
    <property type="match status" value="2"/>
</dbReference>
<gene>
    <name evidence="9" type="ORF">A2799_01785</name>
</gene>
<dbReference type="EMBL" id="MFZH01000038">
    <property type="protein sequence ID" value="OGK17727.1"/>
    <property type="molecule type" value="Genomic_DNA"/>
</dbReference>